<reference evidence="1" key="1">
    <citation type="submission" date="2017-05" db="UniProtKB">
        <authorList>
            <consortium name="EnsemblMetazoa"/>
        </authorList>
    </citation>
    <scope>IDENTIFICATION</scope>
</reference>
<dbReference type="InParanoid" id="A0A1X7TPG6"/>
<sequence length="374" mass="42498">MRSLIDSGTGSSLIKLRGCRLYLDSRLYGSASQTGFHKASTRSQPSTPRNTYARTPDDTIVSATALQDLPSIETESLVYSFDPSIYAVSETWLTPSTFDNEIIPSGYHIIFRLIISVVYIPSCSDQLYFDSLLSHLRCLLDFGSPLFILLEFNCPDIDWSTLYAKSFVSLSVCDIVHDHNLSQIIGQPTHTGNHTLDLVVTYLPDYLVSHQVYSIEFMYSDHFLINISLDFKLRSNPSQHPFPYGCDFTRGDFHGLVPYLLECDFGSCLNSVDMSLRGTFKHILLQACYKFIPKIKLCRHVYPIWFTKEICHQIKCIMLLRRKYKSCAQASTSKSLEYKISQLDAAIAKANEAYENDLIEQASSNPSPLFRHIR</sequence>
<name>A0A1X7TPG6_AMPQE</name>
<dbReference type="InterPro" id="IPR036691">
    <property type="entry name" value="Endo/exonu/phosph_ase_sf"/>
</dbReference>
<dbReference type="PANTHER" id="PTHR33395:SF22">
    <property type="entry name" value="REVERSE TRANSCRIPTASE DOMAIN-CONTAINING PROTEIN"/>
    <property type="match status" value="1"/>
</dbReference>
<dbReference type="AlphaFoldDB" id="A0A1X7TPG6"/>
<accession>A0A1X7TPG6</accession>
<dbReference type="EnsemblMetazoa" id="Aqu2.1.16593_001">
    <property type="protein sequence ID" value="Aqu2.1.16593_001"/>
    <property type="gene ID" value="Aqu2.1.16593"/>
</dbReference>
<dbReference type="SUPFAM" id="SSF56219">
    <property type="entry name" value="DNase I-like"/>
    <property type="match status" value="1"/>
</dbReference>
<organism evidence="1">
    <name type="scientific">Amphimedon queenslandica</name>
    <name type="common">Sponge</name>
    <dbReference type="NCBI Taxonomy" id="400682"/>
    <lineage>
        <taxon>Eukaryota</taxon>
        <taxon>Metazoa</taxon>
        <taxon>Porifera</taxon>
        <taxon>Demospongiae</taxon>
        <taxon>Heteroscleromorpha</taxon>
        <taxon>Haplosclerida</taxon>
        <taxon>Niphatidae</taxon>
        <taxon>Amphimedon</taxon>
    </lineage>
</organism>
<dbReference type="PANTHER" id="PTHR33395">
    <property type="entry name" value="TRANSCRIPTASE, PUTATIVE-RELATED-RELATED"/>
    <property type="match status" value="1"/>
</dbReference>
<evidence type="ECO:0008006" key="2">
    <source>
        <dbReference type="Google" id="ProtNLM"/>
    </source>
</evidence>
<protein>
    <recommendedName>
        <fullName evidence="2">Endonuclease/exonuclease/phosphatase domain-containing protein</fullName>
    </recommendedName>
</protein>
<proteinExistence type="predicted"/>
<dbReference type="GO" id="GO:0031012">
    <property type="term" value="C:extracellular matrix"/>
    <property type="evidence" value="ECO:0007669"/>
    <property type="project" value="TreeGrafter"/>
</dbReference>
<dbReference type="OrthoDB" id="5981812at2759"/>
<evidence type="ECO:0000313" key="1">
    <source>
        <dbReference type="EnsemblMetazoa" id="Aqu2.1.16593_001"/>
    </source>
</evidence>